<reference evidence="2" key="1">
    <citation type="submission" date="2018-11" db="EMBL/GenBank/DDBJ databases">
        <title>A distinct lineage of giant viruses engineers rhodopsin photosystems in predatory marine eukaryotes.</title>
        <authorList>
            <person name="Needham D.M."/>
            <person name="Yoshizawa S."/>
            <person name="Hosaka T."/>
            <person name="Poirier C."/>
            <person name="Choi C.-J."/>
            <person name="Hehenberger E."/>
            <person name="Irwin N.A.T."/>
            <person name="Wilken S."/>
            <person name="Yung C.-M."/>
            <person name="Bachy C."/>
            <person name="Kurihara R."/>
            <person name="Nakajima Y."/>
            <person name="Kojima K."/>
            <person name="Kimura-Someya T."/>
            <person name="Leonard G."/>
            <person name="Malmstrom R.R."/>
            <person name="Mende D."/>
            <person name="Olson D.K."/>
            <person name="Sudo Y."/>
            <person name="Sudek S."/>
            <person name="Richards T.A."/>
            <person name="DeLong E.F."/>
            <person name="Keeling P.J."/>
            <person name="Santoro A.E."/>
            <person name="Shirouzu M."/>
            <person name="Iwasaki W."/>
            <person name="Worden A.Z."/>
        </authorList>
    </citation>
    <scope>NUCLEOTIDE SEQUENCE</scope>
</reference>
<dbReference type="CDD" id="cd00761">
    <property type="entry name" value="Glyco_tranf_GTA_type"/>
    <property type="match status" value="1"/>
</dbReference>
<keyword evidence="2" id="KW-0808">Transferase</keyword>
<dbReference type="Gene3D" id="3.90.550.10">
    <property type="entry name" value="Spore Coat Polysaccharide Biosynthesis Protein SpsA, Chain A"/>
    <property type="match status" value="1"/>
</dbReference>
<dbReference type="InterPro" id="IPR001173">
    <property type="entry name" value="Glyco_trans_2-like"/>
</dbReference>
<dbReference type="InterPro" id="IPR029044">
    <property type="entry name" value="Nucleotide-diphossugar_trans"/>
</dbReference>
<protein>
    <submittedName>
        <fullName evidence="2">Glycosyl transferase family 2</fullName>
    </submittedName>
</protein>
<name>A0A5B8IIG2_9VIRU</name>
<sequence>MSFELLNYQYIDKDFYNKNYSNQNIHKKELFQHWIEQGKNNNCALNKDQLINRYNSNIKFYNDLILLEEFKENEEIIFNILIRTSNRKEYFKTCYESILKQNLKGKINIFVSYDNKETLKYLKEYNDLNIIKCEKGDKKYSFNLYCNDLLKEVKEGWIIFLDDDNKFINYNCLSLISDKITNTNELIIWKFIRPDKVIKPQEIFKKGEIDTSCFCFNYLNKDKSEWIDEKCSDFYYFNNLVNREKFNRKYIDLALVTTSYCDQVASLGN</sequence>
<dbReference type="EMBL" id="MK250087">
    <property type="protein sequence ID" value="QDY52112.1"/>
    <property type="molecule type" value="Genomic_DNA"/>
</dbReference>
<evidence type="ECO:0000259" key="1">
    <source>
        <dbReference type="Pfam" id="PF00535"/>
    </source>
</evidence>
<dbReference type="Pfam" id="PF00535">
    <property type="entry name" value="Glycos_transf_2"/>
    <property type="match status" value="1"/>
</dbReference>
<proteinExistence type="predicted"/>
<accession>A0A5B8IIG2</accession>
<feature type="domain" description="Glycosyltransferase 2-like" evidence="1">
    <location>
        <begin position="80"/>
        <end position="188"/>
    </location>
</feature>
<evidence type="ECO:0000313" key="2">
    <source>
        <dbReference type="EMBL" id="QDY52112.1"/>
    </source>
</evidence>
<dbReference type="SUPFAM" id="SSF53448">
    <property type="entry name" value="Nucleotide-diphospho-sugar transferases"/>
    <property type="match status" value="1"/>
</dbReference>
<dbReference type="GO" id="GO:0016740">
    <property type="term" value="F:transferase activity"/>
    <property type="evidence" value="ECO:0007669"/>
    <property type="project" value="UniProtKB-KW"/>
</dbReference>
<organism evidence="2">
    <name type="scientific">Mimiviridae sp. ChoanoV1</name>
    <dbReference type="NCBI Taxonomy" id="2596887"/>
    <lineage>
        <taxon>Viruses</taxon>
        <taxon>Varidnaviria</taxon>
        <taxon>Bamfordvirae</taxon>
        <taxon>Nucleocytoviricota</taxon>
        <taxon>Megaviricetes</taxon>
        <taxon>Imitervirales</taxon>
        <taxon>Schizomimiviridae</taxon>
    </lineage>
</organism>
<gene>
    <name evidence="2" type="ORF">3_91</name>
</gene>